<sequence>MYDGSINKNAVEGLSYVEGVCDFGDRIAVVEARYYHRTVQTATHELGHKQVNPWRPIYWISKCENVIRPPISSRWVLYGFWFLLFEVPSRP</sequence>
<organism evidence="1 2">
    <name type="scientific">Potamilus streckersoni</name>
    <dbReference type="NCBI Taxonomy" id="2493646"/>
    <lineage>
        <taxon>Eukaryota</taxon>
        <taxon>Metazoa</taxon>
        <taxon>Spiralia</taxon>
        <taxon>Lophotrochozoa</taxon>
        <taxon>Mollusca</taxon>
        <taxon>Bivalvia</taxon>
        <taxon>Autobranchia</taxon>
        <taxon>Heteroconchia</taxon>
        <taxon>Palaeoheterodonta</taxon>
        <taxon>Unionida</taxon>
        <taxon>Unionoidea</taxon>
        <taxon>Unionidae</taxon>
        <taxon>Ambleminae</taxon>
        <taxon>Lampsilini</taxon>
        <taxon>Potamilus</taxon>
    </lineage>
</organism>
<dbReference type="EMBL" id="JAEAOA010000849">
    <property type="protein sequence ID" value="KAK3604353.1"/>
    <property type="molecule type" value="Genomic_DNA"/>
</dbReference>
<proteinExistence type="predicted"/>
<comment type="caution">
    <text evidence="1">The sequence shown here is derived from an EMBL/GenBank/DDBJ whole genome shotgun (WGS) entry which is preliminary data.</text>
</comment>
<evidence type="ECO:0000313" key="1">
    <source>
        <dbReference type="EMBL" id="KAK3604353.1"/>
    </source>
</evidence>
<accession>A0AAE0T6G2</accession>
<dbReference type="GO" id="GO:0008237">
    <property type="term" value="F:metallopeptidase activity"/>
    <property type="evidence" value="ECO:0007669"/>
    <property type="project" value="InterPro"/>
</dbReference>
<protein>
    <submittedName>
        <fullName evidence="1">Uncharacterized protein</fullName>
    </submittedName>
</protein>
<reference evidence="1" key="3">
    <citation type="submission" date="2023-05" db="EMBL/GenBank/DDBJ databases">
        <authorList>
            <person name="Smith C.H."/>
        </authorList>
    </citation>
    <scope>NUCLEOTIDE SEQUENCE</scope>
    <source>
        <strain evidence="1">CHS0354</strain>
        <tissue evidence="1">Mantle</tissue>
    </source>
</reference>
<dbReference type="Proteomes" id="UP001195483">
    <property type="component" value="Unassembled WGS sequence"/>
</dbReference>
<gene>
    <name evidence="1" type="ORF">CHS0354_013865</name>
</gene>
<name>A0AAE0T6G2_9BIVA</name>
<keyword evidence="2" id="KW-1185">Reference proteome</keyword>
<reference evidence="1" key="2">
    <citation type="journal article" date="2021" name="Genome Biol. Evol.">
        <title>Developing a high-quality reference genome for a parasitic bivalve with doubly uniparental inheritance (Bivalvia: Unionida).</title>
        <authorList>
            <person name="Smith C.H."/>
        </authorList>
    </citation>
    <scope>NUCLEOTIDE SEQUENCE</scope>
    <source>
        <strain evidence="1">CHS0354</strain>
        <tissue evidence="1">Mantle</tissue>
    </source>
</reference>
<dbReference type="SUPFAM" id="SSF55486">
    <property type="entry name" value="Metalloproteases ('zincins'), catalytic domain"/>
    <property type="match status" value="1"/>
</dbReference>
<reference evidence="1" key="1">
    <citation type="journal article" date="2021" name="Genome Biol. Evol.">
        <title>A High-Quality Reference Genome for a Parasitic Bivalve with Doubly Uniparental Inheritance (Bivalvia: Unionida).</title>
        <authorList>
            <person name="Smith C.H."/>
        </authorList>
    </citation>
    <scope>NUCLEOTIDE SEQUENCE</scope>
    <source>
        <strain evidence="1">CHS0354</strain>
    </source>
</reference>
<dbReference type="InterPro" id="IPR024079">
    <property type="entry name" value="MetalloPept_cat_dom_sf"/>
</dbReference>
<evidence type="ECO:0000313" key="2">
    <source>
        <dbReference type="Proteomes" id="UP001195483"/>
    </source>
</evidence>
<dbReference type="AlphaFoldDB" id="A0AAE0T6G2"/>
<dbReference type="Gene3D" id="3.40.390.10">
    <property type="entry name" value="Collagenase (Catalytic Domain)"/>
    <property type="match status" value="1"/>
</dbReference>